<feature type="transmembrane region" description="Helical" evidence="1">
    <location>
        <begin position="322"/>
        <end position="343"/>
    </location>
</feature>
<gene>
    <name evidence="2" type="ORF">HUN84_01250</name>
</gene>
<feature type="transmembrane region" description="Helical" evidence="1">
    <location>
        <begin position="405"/>
        <end position="422"/>
    </location>
</feature>
<feature type="transmembrane region" description="Helical" evidence="1">
    <location>
        <begin position="289"/>
        <end position="306"/>
    </location>
</feature>
<feature type="transmembrane region" description="Helical" evidence="1">
    <location>
        <begin position="9"/>
        <end position="29"/>
    </location>
</feature>
<comment type="caution">
    <text evidence="2">The sequence shown here is derived from an EMBL/GenBank/DDBJ whole genome shotgun (WGS) entry which is preliminary data.</text>
</comment>
<feature type="transmembrane region" description="Helical" evidence="1">
    <location>
        <begin position="198"/>
        <end position="216"/>
    </location>
</feature>
<protein>
    <recommendedName>
        <fullName evidence="4">Glucosyltransferase</fullName>
    </recommendedName>
</protein>
<keyword evidence="1" id="KW-0812">Transmembrane</keyword>
<feature type="transmembrane region" description="Helical" evidence="1">
    <location>
        <begin position="376"/>
        <end position="398"/>
    </location>
</feature>
<feature type="transmembrane region" description="Helical" evidence="1">
    <location>
        <begin position="350"/>
        <end position="370"/>
    </location>
</feature>
<feature type="transmembrane region" description="Helical" evidence="1">
    <location>
        <begin position="155"/>
        <end position="170"/>
    </location>
</feature>
<organism evidence="2 3">
    <name type="scientific">Staphylococcus borealis</name>
    <dbReference type="NCBI Taxonomy" id="2742203"/>
    <lineage>
        <taxon>Bacteria</taxon>
        <taxon>Bacillati</taxon>
        <taxon>Bacillota</taxon>
        <taxon>Bacilli</taxon>
        <taxon>Bacillales</taxon>
        <taxon>Staphylococcaceae</taxon>
        <taxon>Staphylococcus</taxon>
    </lineage>
</organism>
<proteinExistence type="predicted"/>
<reference evidence="2 3" key="1">
    <citation type="submission" date="2020-06" db="EMBL/GenBank/DDBJ databases">
        <title>Staphylococcus borealis sp. nov. -A novel member of the Staphylococcaceae family isolated from skin and blood in humans.</title>
        <authorList>
            <person name="Pain M."/>
            <person name="Wolden R."/>
            <person name="Jaen-Luchoro D."/>
            <person name="Salva-Serra F."/>
            <person name="Iglesias B.P."/>
            <person name="Karlsson R."/>
            <person name="Klingenberg C."/>
            <person name="Cavanagh J.P."/>
        </authorList>
    </citation>
    <scope>NUCLEOTIDE SEQUENCE [LARGE SCALE GENOMIC DNA]</scope>
    <source>
        <strain evidence="2 3">58-22</strain>
    </source>
</reference>
<feature type="transmembrane region" description="Helical" evidence="1">
    <location>
        <begin position="255"/>
        <end position="277"/>
    </location>
</feature>
<dbReference type="RefSeq" id="WP_053028718.1">
    <property type="nucleotide sequence ID" value="NZ_CUEE01000001.1"/>
</dbReference>
<feature type="transmembrane region" description="Helical" evidence="1">
    <location>
        <begin position="125"/>
        <end position="143"/>
    </location>
</feature>
<evidence type="ECO:0000313" key="3">
    <source>
        <dbReference type="Proteomes" id="UP000610527"/>
    </source>
</evidence>
<feature type="transmembrane region" description="Helical" evidence="1">
    <location>
        <begin position="100"/>
        <end position="119"/>
    </location>
</feature>
<evidence type="ECO:0008006" key="4">
    <source>
        <dbReference type="Google" id="ProtNLM"/>
    </source>
</evidence>
<evidence type="ECO:0000256" key="1">
    <source>
        <dbReference type="SAM" id="Phobius"/>
    </source>
</evidence>
<keyword evidence="3" id="KW-1185">Reference proteome</keyword>
<sequence length="490" mass="57149">MHRLKQHEFYIWMIGLILFYGYLGFIIPLHSTDWFWGSTHGIQVVSNAFENFNGRYISNILEFASVHSIVMRTMSFALISIFIVLLLLKLLNQISNTNILIVIMVLLFIIPNSLFSQSYGNFEFFYTYVFGSCFSLYLLSFILKGLLKKEEYSRIDAFIFWGICILGQWFAEPLTFYNTAILLVGIIYYAIRYHKLDYSLVLGWLLSLCGAMIMLLNEKYIYIYSSVEALRGHLDMLGLTHKFESSLLKDIPNNLFFNNNTILSLIVIIIIILLLRSSTFSTWSKKKQFSLQIGMCVLPIYKFVIYEPFNVKQLSETLTLEVIHIVLCLIFMVSVVISCKLIVHTPYNRLLVNMSLISIPLSVLPVVLITEVSVRQFYLAYLFSMIILIILISELNFLTLKHYNILKSCIIIFAIVNMFIFTDIHIRSEQRLEDVHAQMSNNQRHIKLSHLPYETYLFEMTPADEADVTNFKEFHHISEKYSFKILPFED</sequence>
<dbReference type="EMBL" id="JABVEG010000001">
    <property type="protein sequence ID" value="NUI81388.1"/>
    <property type="molecule type" value="Genomic_DNA"/>
</dbReference>
<keyword evidence="1" id="KW-1133">Transmembrane helix</keyword>
<keyword evidence="1" id="KW-0472">Membrane</keyword>
<accession>A0ABX2LGD7</accession>
<dbReference type="GeneID" id="74185219"/>
<name>A0ABX2LGD7_9STAP</name>
<feature type="transmembrane region" description="Helical" evidence="1">
    <location>
        <begin position="176"/>
        <end position="191"/>
    </location>
</feature>
<evidence type="ECO:0000313" key="2">
    <source>
        <dbReference type="EMBL" id="NUI81388.1"/>
    </source>
</evidence>
<dbReference type="Proteomes" id="UP000610527">
    <property type="component" value="Unassembled WGS sequence"/>
</dbReference>
<feature type="transmembrane region" description="Helical" evidence="1">
    <location>
        <begin position="69"/>
        <end position="88"/>
    </location>
</feature>